<keyword evidence="3 5" id="KW-1133">Transmembrane helix</keyword>
<evidence type="ECO:0000256" key="3">
    <source>
        <dbReference type="ARBA" id="ARBA00022989"/>
    </source>
</evidence>
<evidence type="ECO:0000313" key="7">
    <source>
        <dbReference type="EMBL" id="KIY49078.1"/>
    </source>
</evidence>
<evidence type="ECO:0000256" key="5">
    <source>
        <dbReference type="SAM" id="Phobius"/>
    </source>
</evidence>
<dbReference type="Proteomes" id="UP000054144">
    <property type="component" value="Unassembled WGS sequence"/>
</dbReference>
<evidence type="ECO:0000259" key="6">
    <source>
        <dbReference type="Pfam" id="PF00149"/>
    </source>
</evidence>
<keyword evidence="4 5" id="KW-0472">Membrane</keyword>
<dbReference type="AlphaFoldDB" id="A0A0D7ADW9"/>
<dbReference type="InterPro" id="IPR029052">
    <property type="entry name" value="Metallo-depent_PP-like"/>
</dbReference>
<dbReference type="GO" id="GO:0005783">
    <property type="term" value="C:endoplasmic reticulum"/>
    <property type="evidence" value="ECO:0007669"/>
    <property type="project" value="TreeGrafter"/>
</dbReference>
<protein>
    <submittedName>
        <fullName evidence="7">Metallo-dependent phosphatase</fullName>
    </submittedName>
</protein>
<dbReference type="Gene3D" id="3.60.21.10">
    <property type="match status" value="1"/>
</dbReference>
<evidence type="ECO:0000256" key="4">
    <source>
        <dbReference type="ARBA" id="ARBA00023136"/>
    </source>
</evidence>
<dbReference type="SUPFAM" id="SSF56300">
    <property type="entry name" value="Metallo-dependent phosphatases"/>
    <property type="match status" value="1"/>
</dbReference>
<name>A0A0D7ADW9_9AGAR</name>
<keyword evidence="2 5" id="KW-0812">Transmembrane</keyword>
<comment type="subcellular location">
    <subcellularLocation>
        <location evidence="1">Membrane</location>
        <topology evidence="1">Multi-pass membrane protein</topology>
    </subcellularLocation>
</comment>
<accession>A0A0D7ADW9</accession>
<dbReference type="OrthoDB" id="5977743at2759"/>
<feature type="domain" description="Calcineurin-like phosphoesterase" evidence="6">
    <location>
        <begin position="61"/>
        <end position="300"/>
    </location>
</feature>
<gene>
    <name evidence="7" type="ORF">FISHEDRAFT_42027</name>
</gene>
<keyword evidence="8" id="KW-1185">Reference proteome</keyword>
<dbReference type="GO" id="GO:0016020">
    <property type="term" value="C:membrane"/>
    <property type="evidence" value="ECO:0007669"/>
    <property type="project" value="UniProtKB-SubCell"/>
</dbReference>
<dbReference type="GO" id="GO:0006506">
    <property type="term" value="P:GPI anchor biosynthetic process"/>
    <property type="evidence" value="ECO:0007669"/>
    <property type="project" value="InterPro"/>
</dbReference>
<evidence type="ECO:0000256" key="1">
    <source>
        <dbReference type="ARBA" id="ARBA00004141"/>
    </source>
</evidence>
<dbReference type="InterPro" id="IPR033308">
    <property type="entry name" value="PGAP5/Cdc1/Ted1"/>
</dbReference>
<evidence type="ECO:0000313" key="8">
    <source>
        <dbReference type="Proteomes" id="UP000054144"/>
    </source>
</evidence>
<evidence type="ECO:0000256" key="2">
    <source>
        <dbReference type="ARBA" id="ARBA00022692"/>
    </source>
</evidence>
<reference evidence="7 8" key="1">
    <citation type="journal article" date="2015" name="Fungal Genet. Biol.">
        <title>Evolution of novel wood decay mechanisms in Agaricales revealed by the genome sequences of Fistulina hepatica and Cylindrobasidium torrendii.</title>
        <authorList>
            <person name="Floudas D."/>
            <person name="Held B.W."/>
            <person name="Riley R."/>
            <person name="Nagy L.G."/>
            <person name="Koehler G."/>
            <person name="Ransdell A.S."/>
            <person name="Younus H."/>
            <person name="Chow J."/>
            <person name="Chiniquy J."/>
            <person name="Lipzen A."/>
            <person name="Tritt A."/>
            <person name="Sun H."/>
            <person name="Haridas S."/>
            <person name="LaButti K."/>
            <person name="Ohm R.A."/>
            <person name="Kues U."/>
            <person name="Blanchette R.A."/>
            <person name="Grigoriev I.V."/>
            <person name="Minto R.E."/>
            <person name="Hibbett D.S."/>
        </authorList>
    </citation>
    <scope>NUCLEOTIDE SEQUENCE [LARGE SCALE GENOMIC DNA]</scope>
    <source>
        <strain evidence="7 8">ATCC 64428</strain>
    </source>
</reference>
<sequence>MFPAFPSSWRARITMVNALRLLWVVVVWYFERGIFFSHAGSCSWPQPPTALDILGSNVTHVLLVADPQILNHRSYPGRPQLLTWLTQKVVDLNIRKNWQAAMSKKPDAVIFLGDMMDGGRFAMSEDEYQEYHARFSRIFELRSSIPSYFIPGNHDTGLGVSTDFSVHARARYVKHFGPLNKKISMAGHDLILIDAPALVEEDRQRTARGTSLARWDPLPDETLEFIDSLKHDNNTEHRVLFTHIPLSRPFSAGCGPLRERGTIRAGTGFGYQNTLSEQISAHILTIVNPLIIFSGDDHDYCEYNHWRPGGSSSVREVTVKSLSMAMGIKQPGFHLLSLDPAGAYQEPPSVGSLAEVPCFLPDQVWIYLSVYVPLLLVTLVLLAVSHFYDRPASSIRNGKPEFISSLPSPVSAEHTLRRSQSYTFTVMGRRRRIVLPGWHTVWSQRLPNNQRRGLGAKIMVDVRDTAMYPLSLFVILTWWTIA</sequence>
<dbReference type="PANTHER" id="PTHR13315:SF4">
    <property type="entry name" value="METALLOPHOSPHOESTERASE, ISOFORM E"/>
    <property type="match status" value="1"/>
</dbReference>
<dbReference type="EMBL" id="KN881727">
    <property type="protein sequence ID" value="KIY49078.1"/>
    <property type="molecule type" value="Genomic_DNA"/>
</dbReference>
<dbReference type="Pfam" id="PF00149">
    <property type="entry name" value="Metallophos"/>
    <property type="match status" value="1"/>
</dbReference>
<organism evidence="7 8">
    <name type="scientific">Fistulina hepatica ATCC 64428</name>
    <dbReference type="NCBI Taxonomy" id="1128425"/>
    <lineage>
        <taxon>Eukaryota</taxon>
        <taxon>Fungi</taxon>
        <taxon>Dikarya</taxon>
        <taxon>Basidiomycota</taxon>
        <taxon>Agaricomycotina</taxon>
        <taxon>Agaricomycetes</taxon>
        <taxon>Agaricomycetidae</taxon>
        <taxon>Agaricales</taxon>
        <taxon>Fistulinaceae</taxon>
        <taxon>Fistulina</taxon>
    </lineage>
</organism>
<proteinExistence type="predicted"/>
<dbReference type="InterPro" id="IPR004843">
    <property type="entry name" value="Calcineurin-like_PHP"/>
</dbReference>
<feature type="transmembrane region" description="Helical" evidence="5">
    <location>
        <begin position="364"/>
        <end position="388"/>
    </location>
</feature>
<dbReference type="PANTHER" id="PTHR13315">
    <property type="entry name" value="METALLO PHOSPHOESTERASE RELATED"/>
    <property type="match status" value="1"/>
</dbReference>
<dbReference type="GO" id="GO:0016787">
    <property type="term" value="F:hydrolase activity"/>
    <property type="evidence" value="ECO:0007669"/>
    <property type="project" value="InterPro"/>
</dbReference>